<protein>
    <submittedName>
        <fullName evidence="1">Uncharacterized protein</fullName>
    </submittedName>
</protein>
<sequence length="268" mass="29744">MEMLRPKGDCSEPYLRNAQDFIEPSQISCAIPSIVSNMTKVHHNQKKLIRLAGDILASKNSRDKETFPRQELQHLKYHRNKIQADTNKSLARDAIFGTVYASSGYSFSRHKHRLDWALVEVDPTLVPKIRRNKVKDLSKSHCESRQILHAAKPRKMAVVYKQGSASGTTIGIVNPIQSHVVSYNADGKRYVTREWGIIPAVDPKFFAKVGDSGSLVLERDTANCMGMIFGGHVDGGPVYFTSITAIATHIEKVTGLRVQLPGGSIIGH</sequence>
<proteinExistence type="predicted"/>
<keyword evidence="2" id="KW-1185">Reference proteome</keyword>
<accession>B6QMX2</accession>
<dbReference type="Proteomes" id="UP000001294">
    <property type="component" value="Unassembled WGS sequence"/>
</dbReference>
<evidence type="ECO:0000313" key="1">
    <source>
        <dbReference type="EMBL" id="EEA22341.1"/>
    </source>
</evidence>
<name>B6QMX2_TALMQ</name>
<dbReference type="AlphaFoldDB" id="B6QMX2"/>
<dbReference type="EMBL" id="DS995903">
    <property type="protein sequence ID" value="EEA22341.1"/>
    <property type="molecule type" value="Genomic_DNA"/>
</dbReference>
<gene>
    <name evidence="1" type="ORF">PMAA_061200</name>
</gene>
<dbReference type="PhylomeDB" id="B6QMX2"/>
<dbReference type="OrthoDB" id="5424209at2759"/>
<dbReference type="HOGENOM" id="CLU_1038658_0_0_1"/>
<dbReference type="STRING" id="441960.B6QMX2"/>
<evidence type="ECO:0000313" key="2">
    <source>
        <dbReference type="Proteomes" id="UP000001294"/>
    </source>
</evidence>
<organism evidence="1 2">
    <name type="scientific">Talaromyces marneffei (strain ATCC 18224 / CBS 334.59 / QM 7333)</name>
    <name type="common">Penicillium marneffei</name>
    <dbReference type="NCBI Taxonomy" id="441960"/>
    <lineage>
        <taxon>Eukaryota</taxon>
        <taxon>Fungi</taxon>
        <taxon>Dikarya</taxon>
        <taxon>Ascomycota</taxon>
        <taxon>Pezizomycotina</taxon>
        <taxon>Eurotiomycetes</taxon>
        <taxon>Eurotiomycetidae</taxon>
        <taxon>Eurotiales</taxon>
        <taxon>Trichocomaceae</taxon>
        <taxon>Talaromyces</taxon>
        <taxon>Talaromyces sect. Talaromyces</taxon>
    </lineage>
</organism>
<dbReference type="VEuPathDB" id="FungiDB:PMAA_061200"/>
<reference evidence="2" key="1">
    <citation type="journal article" date="2015" name="Genome Announc.">
        <title>Genome sequence of the AIDS-associated pathogen Penicillium marneffei (ATCC18224) and its near taxonomic relative Talaromyces stipitatus (ATCC10500).</title>
        <authorList>
            <person name="Nierman W.C."/>
            <person name="Fedorova-Abrams N.D."/>
            <person name="Andrianopoulos A."/>
        </authorList>
    </citation>
    <scope>NUCLEOTIDE SEQUENCE [LARGE SCALE GENOMIC DNA]</scope>
    <source>
        <strain evidence="2">ATCC 18224 / CBS 334.59 / QM 7333</strain>
    </source>
</reference>